<sequence length="104" mass="10877">MKFSVCVLFLIFAVAGTWAATCTNCPDSVASVLDLVRKLQETLQPILDKLPLGLGRIVNELLNLIVNLLGALTNGLSGGLEDVLKRLGDTLSQALGSGTSPLGI</sequence>
<feature type="chain" id="PRO_5040466458" evidence="1">
    <location>
        <begin position="20"/>
        <end position="104"/>
    </location>
</feature>
<reference evidence="2" key="1">
    <citation type="submission" date="2022-01" db="EMBL/GenBank/DDBJ databases">
        <authorList>
            <person name="King R."/>
        </authorList>
    </citation>
    <scope>NUCLEOTIDE SEQUENCE</scope>
</reference>
<evidence type="ECO:0000313" key="3">
    <source>
        <dbReference type="Proteomes" id="UP001153712"/>
    </source>
</evidence>
<proteinExistence type="predicted"/>
<keyword evidence="3" id="KW-1185">Reference proteome</keyword>
<dbReference type="Proteomes" id="UP001153712">
    <property type="component" value="Chromosome 12"/>
</dbReference>
<evidence type="ECO:0000313" key="2">
    <source>
        <dbReference type="EMBL" id="CAG9856635.1"/>
    </source>
</evidence>
<dbReference type="EMBL" id="OU900105">
    <property type="protein sequence ID" value="CAG9856635.1"/>
    <property type="molecule type" value="Genomic_DNA"/>
</dbReference>
<name>A0A9N9THZ6_PHYSR</name>
<feature type="signal peptide" evidence="1">
    <location>
        <begin position="1"/>
        <end position="19"/>
    </location>
</feature>
<protein>
    <submittedName>
        <fullName evidence="2">Uncharacterized protein</fullName>
    </submittedName>
</protein>
<keyword evidence="1" id="KW-0732">Signal</keyword>
<organism evidence="2 3">
    <name type="scientific">Phyllotreta striolata</name>
    <name type="common">Striped flea beetle</name>
    <name type="synonym">Crioceris striolata</name>
    <dbReference type="NCBI Taxonomy" id="444603"/>
    <lineage>
        <taxon>Eukaryota</taxon>
        <taxon>Metazoa</taxon>
        <taxon>Ecdysozoa</taxon>
        <taxon>Arthropoda</taxon>
        <taxon>Hexapoda</taxon>
        <taxon>Insecta</taxon>
        <taxon>Pterygota</taxon>
        <taxon>Neoptera</taxon>
        <taxon>Endopterygota</taxon>
        <taxon>Coleoptera</taxon>
        <taxon>Polyphaga</taxon>
        <taxon>Cucujiformia</taxon>
        <taxon>Chrysomeloidea</taxon>
        <taxon>Chrysomelidae</taxon>
        <taxon>Galerucinae</taxon>
        <taxon>Alticini</taxon>
        <taxon>Phyllotreta</taxon>
    </lineage>
</organism>
<gene>
    <name evidence="2" type="ORF">PHYEVI_LOCUS3055</name>
</gene>
<evidence type="ECO:0000256" key="1">
    <source>
        <dbReference type="SAM" id="SignalP"/>
    </source>
</evidence>
<accession>A0A9N9THZ6</accession>
<dbReference type="AlphaFoldDB" id="A0A9N9THZ6"/>